<dbReference type="GO" id="GO:0016846">
    <property type="term" value="F:carbon-sulfur lyase activity"/>
    <property type="evidence" value="ECO:0007669"/>
    <property type="project" value="InterPro"/>
</dbReference>
<dbReference type="EMBL" id="QQOH01000001">
    <property type="protein sequence ID" value="RDE24762.1"/>
    <property type="molecule type" value="Genomic_DNA"/>
</dbReference>
<dbReference type="SUPFAM" id="SSF51316">
    <property type="entry name" value="Mss4-like"/>
    <property type="match status" value="1"/>
</dbReference>
<keyword evidence="2" id="KW-0479">Metal-binding</keyword>
<gene>
    <name evidence="5" type="ORF">DV711_04030</name>
</gene>
<accession>A0A369WSU8</accession>
<dbReference type="PANTHER" id="PTHR28620:SF1">
    <property type="entry name" value="CENP-V_GFA DOMAIN-CONTAINING PROTEIN"/>
    <property type="match status" value="1"/>
</dbReference>
<dbReference type="InterPro" id="IPR052355">
    <property type="entry name" value="CENP-V-like"/>
</dbReference>
<dbReference type="Pfam" id="PF04828">
    <property type="entry name" value="GFA"/>
    <property type="match status" value="1"/>
</dbReference>
<keyword evidence="3" id="KW-0862">Zinc</keyword>
<dbReference type="PANTHER" id="PTHR28620">
    <property type="entry name" value="CENTROMERE PROTEIN V"/>
    <property type="match status" value="1"/>
</dbReference>
<evidence type="ECO:0000313" key="5">
    <source>
        <dbReference type="EMBL" id="RDE24762.1"/>
    </source>
</evidence>
<dbReference type="Proteomes" id="UP000253769">
    <property type="component" value="Unassembled WGS sequence"/>
</dbReference>
<comment type="similarity">
    <text evidence="1">Belongs to the Gfa family.</text>
</comment>
<name>A0A369WSU8_9GAMM</name>
<keyword evidence="6" id="KW-1185">Reference proteome</keyword>
<dbReference type="RefSeq" id="WP_114694352.1">
    <property type="nucleotide sequence ID" value="NZ_QQOH01000001.1"/>
</dbReference>
<dbReference type="InterPro" id="IPR011057">
    <property type="entry name" value="Mss4-like_sf"/>
</dbReference>
<comment type="caution">
    <text evidence="5">The sequence shown here is derived from an EMBL/GenBank/DDBJ whole genome shotgun (WGS) entry which is preliminary data.</text>
</comment>
<dbReference type="OrthoDB" id="9805575at2"/>
<evidence type="ECO:0000256" key="3">
    <source>
        <dbReference type="ARBA" id="ARBA00022833"/>
    </source>
</evidence>
<dbReference type="AlphaFoldDB" id="A0A369WSU8"/>
<dbReference type="PROSITE" id="PS51891">
    <property type="entry name" value="CENP_V_GFA"/>
    <property type="match status" value="1"/>
</dbReference>
<protein>
    <submittedName>
        <fullName evidence="5">GFA family protein</fullName>
    </submittedName>
</protein>
<dbReference type="InterPro" id="IPR006913">
    <property type="entry name" value="CENP-V/GFA"/>
</dbReference>
<feature type="domain" description="CENP-V/GFA" evidence="4">
    <location>
        <begin position="9"/>
        <end position="118"/>
    </location>
</feature>
<dbReference type="GO" id="GO:0046872">
    <property type="term" value="F:metal ion binding"/>
    <property type="evidence" value="ECO:0007669"/>
    <property type="project" value="UniProtKB-KW"/>
</dbReference>
<organism evidence="5 6">
    <name type="scientific">Motiliproteus coralliicola</name>
    <dbReference type="NCBI Taxonomy" id="2283196"/>
    <lineage>
        <taxon>Bacteria</taxon>
        <taxon>Pseudomonadati</taxon>
        <taxon>Pseudomonadota</taxon>
        <taxon>Gammaproteobacteria</taxon>
        <taxon>Oceanospirillales</taxon>
        <taxon>Oceanospirillaceae</taxon>
        <taxon>Motiliproteus</taxon>
    </lineage>
</organism>
<dbReference type="Gene3D" id="2.170.150.70">
    <property type="match status" value="1"/>
</dbReference>
<evidence type="ECO:0000313" key="6">
    <source>
        <dbReference type="Proteomes" id="UP000253769"/>
    </source>
</evidence>
<reference evidence="5 6" key="1">
    <citation type="submission" date="2018-07" db="EMBL/GenBank/DDBJ databases">
        <title>Motiliproteus coralliicola sp. nov., a bacterium isolated from Coral.</title>
        <authorList>
            <person name="Wang G."/>
        </authorList>
    </citation>
    <scope>NUCLEOTIDE SEQUENCE [LARGE SCALE GENOMIC DNA]</scope>
    <source>
        <strain evidence="5 6">C34</strain>
    </source>
</reference>
<sequence length="123" mass="13869">MGEVKVQQYQGRCHCGAVSFSFTGDPIEQGLRCNCSLCARKGALMLPYLLSREQLKIEANPDSLGLYQFGSRVAKHYFCRHCGIYTFHETLRTPGSLRVNLGCIEELDLETLAIQRFDGKHLL</sequence>
<evidence type="ECO:0000256" key="1">
    <source>
        <dbReference type="ARBA" id="ARBA00005495"/>
    </source>
</evidence>
<proteinExistence type="inferred from homology"/>
<evidence type="ECO:0000256" key="2">
    <source>
        <dbReference type="ARBA" id="ARBA00022723"/>
    </source>
</evidence>
<evidence type="ECO:0000259" key="4">
    <source>
        <dbReference type="PROSITE" id="PS51891"/>
    </source>
</evidence>